<organism evidence="3 4">
    <name type="scientific">Tetracentron sinense</name>
    <name type="common">Spur-leaf</name>
    <dbReference type="NCBI Taxonomy" id="13715"/>
    <lineage>
        <taxon>Eukaryota</taxon>
        <taxon>Viridiplantae</taxon>
        <taxon>Streptophyta</taxon>
        <taxon>Embryophyta</taxon>
        <taxon>Tracheophyta</taxon>
        <taxon>Spermatophyta</taxon>
        <taxon>Magnoliopsida</taxon>
        <taxon>Trochodendrales</taxon>
        <taxon>Trochodendraceae</taxon>
        <taxon>Tetracentron</taxon>
    </lineage>
</organism>
<proteinExistence type="predicted"/>
<sequence>MRTVFAINLEGRGIKLRPGTNLPELIKTEDGIRVLTGHGYELMAIVVLFALAIPCPVLIIMHFQAALVGIRALEVVVLEIFSICSWLLDVDGDESRMMAMMNWRMNLRTHFMIALCEESQMNGIIEDVSEDVKLVALKLRGRASAWWDQLTRALVVERQQHNRGGIREGNTHDVGVRSTPRGNPVRDSTVGGRTSRSGLPENSPIVPANQPTAVGQTVRSQSRGLLSIALSGDLGHRSAE</sequence>
<keyword evidence="4" id="KW-1185">Reference proteome</keyword>
<dbReference type="Proteomes" id="UP000655225">
    <property type="component" value="Unassembled WGS sequence"/>
</dbReference>
<keyword evidence="2" id="KW-0812">Transmembrane</keyword>
<name>A0A834Y8L7_TETSI</name>
<dbReference type="OrthoDB" id="5956163at2759"/>
<evidence type="ECO:0000313" key="3">
    <source>
        <dbReference type="EMBL" id="KAF8369819.1"/>
    </source>
</evidence>
<accession>A0A834Y8L7</accession>
<keyword evidence="2" id="KW-0472">Membrane</keyword>
<feature type="region of interest" description="Disordered" evidence="1">
    <location>
        <begin position="162"/>
        <end position="220"/>
    </location>
</feature>
<evidence type="ECO:0000256" key="2">
    <source>
        <dbReference type="SAM" id="Phobius"/>
    </source>
</evidence>
<dbReference type="AlphaFoldDB" id="A0A834Y8L7"/>
<feature type="compositionally biased region" description="Polar residues" evidence="1">
    <location>
        <begin position="209"/>
        <end position="220"/>
    </location>
</feature>
<protein>
    <submittedName>
        <fullName evidence="3">Uncharacterized protein</fullName>
    </submittedName>
</protein>
<reference evidence="3 4" key="1">
    <citation type="submission" date="2020-04" db="EMBL/GenBank/DDBJ databases">
        <title>Plant Genome Project.</title>
        <authorList>
            <person name="Zhang R.-G."/>
        </authorList>
    </citation>
    <scope>NUCLEOTIDE SEQUENCE [LARGE SCALE GENOMIC DNA]</scope>
    <source>
        <strain evidence="3">YNK0</strain>
        <tissue evidence="3">Leaf</tissue>
    </source>
</reference>
<feature type="transmembrane region" description="Helical" evidence="2">
    <location>
        <begin position="42"/>
        <end position="63"/>
    </location>
</feature>
<evidence type="ECO:0000256" key="1">
    <source>
        <dbReference type="SAM" id="MobiDB-lite"/>
    </source>
</evidence>
<comment type="caution">
    <text evidence="3">The sequence shown here is derived from an EMBL/GenBank/DDBJ whole genome shotgun (WGS) entry which is preliminary data.</text>
</comment>
<evidence type="ECO:0000313" key="4">
    <source>
        <dbReference type="Proteomes" id="UP000655225"/>
    </source>
</evidence>
<feature type="compositionally biased region" description="Basic and acidic residues" evidence="1">
    <location>
        <begin position="165"/>
        <end position="175"/>
    </location>
</feature>
<dbReference type="EMBL" id="JABCRI010000487">
    <property type="protein sequence ID" value="KAF8369819.1"/>
    <property type="molecule type" value="Genomic_DNA"/>
</dbReference>
<gene>
    <name evidence="3" type="ORF">HHK36_032158</name>
</gene>
<keyword evidence="2" id="KW-1133">Transmembrane helix</keyword>